<dbReference type="HOGENOM" id="CLU_2817297_0_0_1"/>
<protein>
    <submittedName>
        <fullName evidence="1">Uncharacterized protein</fullName>
    </submittedName>
</protein>
<dbReference type="Proteomes" id="UP000004995">
    <property type="component" value="Unassembled WGS sequence"/>
</dbReference>
<keyword evidence="2" id="KW-1185">Reference proteome</keyword>
<evidence type="ECO:0000313" key="1">
    <source>
        <dbReference type="EnsemblPlants" id="KQL10778"/>
    </source>
</evidence>
<reference evidence="1" key="2">
    <citation type="submission" date="2018-08" db="UniProtKB">
        <authorList>
            <consortium name="EnsemblPlants"/>
        </authorList>
    </citation>
    <scope>IDENTIFICATION</scope>
    <source>
        <strain evidence="1">Yugu1</strain>
    </source>
</reference>
<accession>K3Y0N9</accession>
<dbReference type="EnsemblPlants" id="KQL10778">
    <property type="protein sequence ID" value="KQL10778"/>
    <property type="gene ID" value="SETIT_007750mg"/>
</dbReference>
<evidence type="ECO:0000313" key="2">
    <source>
        <dbReference type="Proteomes" id="UP000004995"/>
    </source>
</evidence>
<proteinExistence type="predicted"/>
<dbReference type="EMBL" id="AGNK02002506">
    <property type="status" value="NOT_ANNOTATED_CDS"/>
    <property type="molecule type" value="Genomic_DNA"/>
</dbReference>
<name>K3Y0N9_SETIT</name>
<sequence length="67" mass="7589">MIGSGCNRPTRASETYIESGIARTRNGHRSHQNDRIVPVRTTSTLVRSHLPCIRNYNTSTSPKFMRT</sequence>
<organism evidence="1 2">
    <name type="scientific">Setaria italica</name>
    <name type="common">Foxtail millet</name>
    <name type="synonym">Panicum italicum</name>
    <dbReference type="NCBI Taxonomy" id="4555"/>
    <lineage>
        <taxon>Eukaryota</taxon>
        <taxon>Viridiplantae</taxon>
        <taxon>Streptophyta</taxon>
        <taxon>Embryophyta</taxon>
        <taxon>Tracheophyta</taxon>
        <taxon>Spermatophyta</taxon>
        <taxon>Magnoliopsida</taxon>
        <taxon>Liliopsida</taxon>
        <taxon>Poales</taxon>
        <taxon>Poaceae</taxon>
        <taxon>PACMAD clade</taxon>
        <taxon>Panicoideae</taxon>
        <taxon>Panicodae</taxon>
        <taxon>Paniceae</taxon>
        <taxon>Cenchrinae</taxon>
        <taxon>Setaria</taxon>
    </lineage>
</organism>
<dbReference type="InParanoid" id="K3Y0N9"/>
<reference evidence="2" key="1">
    <citation type="journal article" date="2012" name="Nat. Biotechnol.">
        <title>Reference genome sequence of the model plant Setaria.</title>
        <authorList>
            <person name="Bennetzen J.L."/>
            <person name="Schmutz J."/>
            <person name="Wang H."/>
            <person name="Percifield R."/>
            <person name="Hawkins J."/>
            <person name="Pontaroli A.C."/>
            <person name="Estep M."/>
            <person name="Feng L."/>
            <person name="Vaughn J.N."/>
            <person name="Grimwood J."/>
            <person name="Jenkins J."/>
            <person name="Barry K."/>
            <person name="Lindquist E."/>
            <person name="Hellsten U."/>
            <person name="Deshpande S."/>
            <person name="Wang X."/>
            <person name="Wu X."/>
            <person name="Mitros T."/>
            <person name="Triplett J."/>
            <person name="Yang X."/>
            <person name="Ye C.Y."/>
            <person name="Mauro-Herrera M."/>
            <person name="Wang L."/>
            <person name="Li P."/>
            <person name="Sharma M."/>
            <person name="Sharma R."/>
            <person name="Ronald P.C."/>
            <person name="Panaud O."/>
            <person name="Kellogg E.A."/>
            <person name="Brutnell T.P."/>
            <person name="Doust A.N."/>
            <person name="Tuskan G.A."/>
            <person name="Rokhsar D."/>
            <person name="Devos K.M."/>
        </authorList>
    </citation>
    <scope>NUCLEOTIDE SEQUENCE [LARGE SCALE GENOMIC DNA]</scope>
    <source>
        <strain evidence="2">cv. Yugu1</strain>
    </source>
</reference>
<dbReference type="Gramene" id="KQL10778">
    <property type="protein sequence ID" value="KQL10778"/>
    <property type="gene ID" value="SETIT_007750mg"/>
</dbReference>
<dbReference type="AlphaFoldDB" id="K3Y0N9"/>